<evidence type="ECO:0000313" key="4">
    <source>
        <dbReference type="EMBL" id="MPN30499.1"/>
    </source>
</evidence>
<dbReference type="AlphaFoldDB" id="A0A645GXL0"/>
<keyword evidence="1" id="KW-0479">Metal-binding</keyword>
<name>A0A645GXL0_9ZZZZ</name>
<dbReference type="Pfam" id="PF00596">
    <property type="entry name" value="Aldolase_II"/>
    <property type="match status" value="1"/>
</dbReference>
<dbReference type="EMBL" id="VSSQ01081634">
    <property type="protein sequence ID" value="MPN30499.1"/>
    <property type="molecule type" value="Genomic_DNA"/>
</dbReference>
<protein>
    <submittedName>
        <fullName evidence="4">L-fuculose phosphate aldolase</fullName>
        <ecNumber evidence="4">4.1.2.17</ecNumber>
    </submittedName>
</protein>
<reference evidence="4" key="1">
    <citation type="submission" date="2019-08" db="EMBL/GenBank/DDBJ databases">
        <authorList>
            <person name="Kucharzyk K."/>
            <person name="Murdoch R.W."/>
            <person name="Higgins S."/>
            <person name="Loffler F."/>
        </authorList>
    </citation>
    <scope>NUCLEOTIDE SEQUENCE</scope>
</reference>
<dbReference type="InterPro" id="IPR036409">
    <property type="entry name" value="Aldolase_II/adducin_N_sf"/>
</dbReference>
<dbReference type="PANTHER" id="PTHR22789">
    <property type="entry name" value="FUCULOSE PHOSPHATE ALDOLASE"/>
    <property type="match status" value="1"/>
</dbReference>
<evidence type="ECO:0000256" key="2">
    <source>
        <dbReference type="ARBA" id="ARBA00023239"/>
    </source>
</evidence>
<dbReference type="EC" id="4.1.2.17" evidence="4"/>
<dbReference type="PROSITE" id="PS51257">
    <property type="entry name" value="PROKAR_LIPOPROTEIN"/>
    <property type="match status" value="1"/>
</dbReference>
<feature type="domain" description="Class II aldolase/adducin N-terminal" evidence="3">
    <location>
        <begin position="1"/>
        <end position="116"/>
    </location>
</feature>
<evidence type="ECO:0000256" key="1">
    <source>
        <dbReference type="ARBA" id="ARBA00022723"/>
    </source>
</evidence>
<sequence>MLKPTSELALHLAIYRKRQDVKAIIHTHSVFATACAVARSPIPPIVEDVVQLVGGSVDVAEYALNGSAELAGNAVQALGIKNAALLANHGVVCCGCNIEEALLACQLVEKAAQIFIYANQISGAKALSKNDVEVMHEFYLADYRKRQGGQANG</sequence>
<accession>A0A645GXL0</accession>
<gene>
    <name evidence="4" type="primary">fucA_21</name>
    <name evidence="4" type="ORF">SDC9_177970</name>
</gene>
<dbReference type="SMART" id="SM01007">
    <property type="entry name" value="Aldolase_II"/>
    <property type="match status" value="1"/>
</dbReference>
<dbReference type="GO" id="GO:0046872">
    <property type="term" value="F:metal ion binding"/>
    <property type="evidence" value="ECO:0007669"/>
    <property type="project" value="UniProtKB-KW"/>
</dbReference>
<proteinExistence type="predicted"/>
<dbReference type="PANTHER" id="PTHR22789:SF0">
    <property type="entry name" value="3-OXO-TETRONATE 4-PHOSPHATE DECARBOXYLASE-RELATED"/>
    <property type="match status" value="1"/>
</dbReference>
<dbReference type="Gene3D" id="3.40.225.10">
    <property type="entry name" value="Class II aldolase/adducin N-terminal domain"/>
    <property type="match status" value="1"/>
</dbReference>
<dbReference type="InterPro" id="IPR050197">
    <property type="entry name" value="Aldolase_class_II_sugar_metab"/>
</dbReference>
<dbReference type="InterPro" id="IPR001303">
    <property type="entry name" value="Aldolase_II/adducin_N"/>
</dbReference>
<dbReference type="GO" id="GO:0019323">
    <property type="term" value="P:pentose catabolic process"/>
    <property type="evidence" value="ECO:0007669"/>
    <property type="project" value="TreeGrafter"/>
</dbReference>
<comment type="caution">
    <text evidence="4">The sequence shown here is derived from an EMBL/GenBank/DDBJ whole genome shotgun (WGS) entry which is preliminary data.</text>
</comment>
<organism evidence="4">
    <name type="scientific">bioreactor metagenome</name>
    <dbReference type="NCBI Taxonomy" id="1076179"/>
    <lineage>
        <taxon>unclassified sequences</taxon>
        <taxon>metagenomes</taxon>
        <taxon>ecological metagenomes</taxon>
    </lineage>
</organism>
<dbReference type="GO" id="GO:0005829">
    <property type="term" value="C:cytosol"/>
    <property type="evidence" value="ECO:0007669"/>
    <property type="project" value="TreeGrafter"/>
</dbReference>
<dbReference type="SUPFAM" id="SSF53639">
    <property type="entry name" value="AraD/HMP-PK domain-like"/>
    <property type="match status" value="1"/>
</dbReference>
<keyword evidence="2 4" id="KW-0456">Lyase</keyword>
<dbReference type="GO" id="GO:0008738">
    <property type="term" value="F:L-fuculose-phosphate aldolase activity"/>
    <property type="evidence" value="ECO:0007669"/>
    <property type="project" value="UniProtKB-EC"/>
</dbReference>
<evidence type="ECO:0000259" key="3">
    <source>
        <dbReference type="SMART" id="SM01007"/>
    </source>
</evidence>